<dbReference type="InterPro" id="IPR036393">
    <property type="entry name" value="AceGlu_kinase-like_sf"/>
</dbReference>
<dbReference type="HAMAP" id="MF_01105">
    <property type="entry name" value="N_acetyl_glu_synth"/>
    <property type="match status" value="1"/>
</dbReference>
<dbReference type="InterPro" id="IPR001048">
    <property type="entry name" value="Asp/Glu/Uridylate_kinase"/>
</dbReference>
<evidence type="ECO:0000256" key="4">
    <source>
        <dbReference type="ARBA" id="ARBA00022490"/>
    </source>
</evidence>
<comment type="pathway">
    <text evidence="2 10">Amino-acid biosynthesis; L-arginine biosynthesis; N(2)-acetyl-L-ornithine from L-glutamate: step 1/4.</text>
</comment>
<dbReference type="Pfam" id="PF00583">
    <property type="entry name" value="Acetyltransf_1"/>
    <property type="match status" value="1"/>
</dbReference>
<sequence length="465" mass="51259">MHYYVVRATGVAFIYVGFNECEVNPKVRTTELVDGFRHSAPYVNAHRGKTFVVMLGGEALAQPKFRSIINDVALLHSLGIKVVLVYGARPQIDEALANNQIEPAYHQGVRITDEATLKVIKQVAGSLQFDITARLSMSLSNTPMQGAQINVVSGNFVIAQPLGVDNGIDYCLSGKVRRIDVQGLKRQMENNCIILMGPIAASVTGESFNLTAEEVATQVAIKLKADKMIGFSSQNGILDRNGDVIAELMPNDAQKILDKLAGQGEGCVGTMAFLKASIDACRSGVPRCHLVSYLEDGALLQELFSREGIGTQIVTESAERLRRASIADIGGILNLIRPLEEQGILVRRSREQLEIEIEQFMLIERDGLVIGCAALYPFEEDNAGEFACLVVHPDYRDADRGSLLLQNIIGQAKVRGYSRLFALTTRSIHWFLEHGFELVEVDALPNKKKQLYNYQRRSKILALDL</sequence>
<dbReference type="SUPFAM" id="SSF55729">
    <property type="entry name" value="Acyl-CoA N-acyltransferases (Nat)"/>
    <property type="match status" value="1"/>
</dbReference>
<dbReference type="InterPro" id="IPR000182">
    <property type="entry name" value="GNAT_dom"/>
</dbReference>
<dbReference type="EC" id="2.3.1.1" evidence="10"/>
<comment type="miscellaneous">
    <text evidence="10">In bacteria which possess the bifunctional enzyme ornithine acetyltransferase/N-acetylglutamate synthase (ArgJ), ArgA fulfills an anaplerotic role.</text>
</comment>
<evidence type="ECO:0000256" key="1">
    <source>
        <dbReference type="ARBA" id="ARBA00004496"/>
    </source>
</evidence>
<dbReference type="CDD" id="cd04237">
    <property type="entry name" value="AAK_NAGS-ABP"/>
    <property type="match status" value="1"/>
</dbReference>
<evidence type="ECO:0000259" key="11">
    <source>
        <dbReference type="PROSITE" id="PS51186"/>
    </source>
</evidence>
<dbReference type="GO" id="GO:0004358">
    <property type="term" value="F:L-glutamate N-acetyltransferase activity, acting on acetyl-L-ornithine as donor"/>
    <property type="evidence" value="ECO:0007669"/>
    <property type="project" value="UniProtKB-ARBA"/>
</dbReference>
<dbReference type="PANTHER" id="PTHR30602:SF12">
    <property type="entry name" value="AMINO-ACID ACETYLTRANSFERASE NAGS1, CHLOROPLASTIC-RELATED"/>
    <property type="match status" value="1"/>
</dbReference>
<dbReference type="PIRSF" id="PIRSF000423">
    <property type="entry name" value="ArgA"/>
    <property type="match status" value="1"/>
</dbReference>
<dbReference type="Pfam" id="PF00696">
    <property type="entry name" value="AA_kinase"/>
    <property type="match status" value="1"/>
</dbReference>
<dbReference type="EMBL" id="AP024613">
    <property type="protein sequence ID" value="BCV43364.1"/>
    <property type="molecule type" value="Genomic_DNA"/>
</dbReference>
<evidence type="ECO:0000256" key="10">
    <source>
        <dbReference type="HAMAP-Rule" id="MF_01105"/>
    </source>
</evidence>
<name>A0AAD1K5W3_9GAMM</name>
<comment type="catalytic activity">
    <reaction evidence="9 10">
        <text>L-glutamate + acetyl-CoA = N-acetyl-L-glutamate + CoA + H(+)</text>
        <dbReference type="Rhea" id="RHEA:24292"/>
        <dbReference type="ChEBI" id="CHEBI:15378"/>
        <dbReference type="ChEBI" id="CHEBI:29985"/>
        <dbReference type="ChEBI" id="CHEBI:44337"/>
        <dbReference type="ChEBI" id="CHEBI:57287"/>
        <dbReference type="ChEBI" id="CHEBI:57288"/>
        <dbReference type="EC" id="2.3.1.1"/>
    </reaction>
</comment>
<evidence type="ECO:0000256" key="6">
    <source>
        <dbReference type="ARBA" id="ARBA00022605"/>
    </source>
</evidence>
<dbReference type="NCBIfam" id="NF003641">
    <property type="entry name" value="PRK05279.1"/>
    <property type="match status" value="1"/>
</dbReference>
<feature type="domain" description="N-acetyltransferase" evidence="11">
    <location>
        <begin position="319"/>
        <end position="465"/>
    </location>
</feature>
<dbReference type="Proteomes" id="UP000825078">
    <property type="component" value="Chromosome"/>
</dbReference>
<dbReference type="InterPro" id="IPR010167">
    <property type="entry name" value="NH2A_AcTrfase"/>
</dbReference>
<dbReference type="Gene3D" id="3.40.630.30">
    <property type="match status" value="1"/>
</dbReference>
<accession>A0AAD1K5W3</accession>
<dbReference type="PANTHER" id="PTHR30602">
    <property type="entry name" value="AMINO-ACID ACETYLTRANSFERASE"/>
    <property type="match status" value="1"/>
</dbReference>
<dbReference type="GO" id="GO:0005737">
    <property type="term" value="C:cytoplasm"/>
    <property type="evidence" value="ECO:0007669"/>
    <property type="project" value="UniProtKB-SubCell"/>
</dbReference>
<proteinExistence type="inferred from homology"/>
<evidence type="ECO:0000256" key="2">
    <source>
        <dbReference type="ARBA" id="ARBA00004925"/>
    </source>
</evidence>
<evidence type="ECO:0000256" key="7">
    <source>
        <dbReference type="ARBA" id="ARBA00022679"/>
    </source>
</evidence>
<keyword evidence="5 10" id="KW-0055">Arginine biosynthesis</keyword>
<keyword evidence="8 10" id="KW-0012">Acyltransferase</keyword>
<dbReference type="NCBIfam" id="TIGR01890">
    <property type="entry name" value="N-Ac-Glu-synth"/>
    <property type="match status" value="1"/>
</dbReference>
<evidence type="ECO:0000313" key="13">
    <source>
        <dbReference type="Proteomes" id="UP000825078"/>
    </source>
</evidence>
<dbReference type="PROSITE" id="PS51186">
    <property type="entry name" value="GNAT"/>
    <property type="match status" value="1"/>
</dbReference>
<comment type="subcellular location">
    <subcellularLocation>
        <location evidence="1 10">Cytoplasm</location>
    </subcellularLocation>
</comment>
<dbReference type="FunFam" id="3.40.1160.10:FF:000005">
    <property type="entry name" value="Amino-acid acetyltransferase"/>
    <property type="match status" value="1"/>
</dbReference>
<evidence type="ECO:0000256" key="9">
    <source>
        <dbReference type="ARBA" id="ARBA00048372"/>
    </source>
</evidence>
<evidence type="ECO:0000256" key="5">
    <source>
        <dbReference type="ARBA" id="ARBA00022571"/>
    </source>
</evidence>
<keyword evidence="6 10" id="KW-0028">Amino-acid biosynthesis</keyword>
<evidence type="ECO:0000256" key="8">
    <source>
        <dbReference type="ARBA" id="ARBA00023315"/>
    </source>
</evidence>
<dbReference type="Gene3D" id="3.40.1160.10">
    <property type="entry name" value="Acetylglutamate kinase-like"/>
    <property type="match status" value="1"/>
</dbReference>
<dbReference type="AlphaFoldDB" id="A0AAD1K5W3"/>
<keyword evidence="7 10" id="KW-0808">Transferase</keyword>
<dbReference type="InterPro" id="IPR033719">
    <property type="entry name" value="NAGS_kin"/>
</dbReference>
<dbReference type="GO" id="GO:0006526">
    <property type="term" value="P:L-arginine biosynthetic process"/>
    <property type="evidence" value="ECO:0007669"/>
    <property type="project" value="UniProtKB-UniRule"/>
</dbReference>
<evidence type="ECO:0000256" key="3">
    <source>
        <dbReference type="ARBA" id="ARBA00009145"/>
    </source>
</evidence>
<dbReference type="InterPro" id="IPR016181">
    <property type="entry name" value="Acyl_CoA_acyltransferase"/>
</dbReference>
<gene>
    <name evidence="10 12" type="primary">argA</name>
    <name evidence="12" type="ORF">TUM17379_03820</name>
</gene>
<dbReference type="CDD" id="cd04301">
    <property type="entry name" value="NAT_SF"/>
    <property type="match status" value="1"/>
</dbReference>
<keyword evidence="4 10" id="KW-0963">Cytoplasm</keyword>
<comment type="similarity">
    <text evidence="3 10">Belongs to the acetyltransferase family. ArgA subfamily.</text>
</comment>
<reference evidence="12" key="1">
    <citation type="submission" date="2021-05" db="EMBL/GenBank/DDBJ databases">
        <title>Molecular characterization for Shewanella algae harboring chromosomal blaOXA-55-like strains isolated from clinical and environment sample.</title>
        <authorList>
            <person name="Ohama Y."/>
            <person name="Aoki K."/>
            <person name="Harada S."/>
            <person name="Moriya K."/>
            <person name="Ishii Y."/>
            <person name="Tateda K."/>
        </authorList>
    </citation>
    <scope>NUCLEOTIDE SEQUENCE</scope>
    <source>
        <strain evidence="12">TUM17379</strain>
    </source>
</reference>
<evidence type="ECO:0000313" key="12">
    <source>
        <dbReference type="EMBL" id="BCV43364.1"/>
    </source>
</evidence>
<dbReference type="GO" id="GO:0004042">
    <property type="term" value="F:L-glutamate N-acetyltransferase activity"/>
    <property type="evidence" value="ECO:0007669"/>
    <property type="project" value="UniProtKB-UniRule"/>
</dbReference>
<dbReference type="SUPFAM" id="SSF53633">
    <property type="entry name" value="Carbamate kinase-like"/>
    <property type="match status" value="1"/>
</dbReference>
<protein>
    <recommendedName>
        <fullName evidence="10">Amino-acid acetyltransferase</fullName>
        <ecNumber evidence="10">2.3.1.1</ecNumber>
    </recommendedName>
    <alternativeName>
        <fullName evidence="10">N-acetylglutamate synthase</fullName>
        <shortName evidence="10">AGS</shortName>
        <shortName evidence="10">NAGS</shortName>
    </alternativeName>
</protein>
<organism evidence="12 13">
    <name type="scientific">Shewanella algae</name>
    <dbReference type="NCBI Taxonomy" id="38313"/>
    <lineage>
        <taxon>Bacteria</taxon>
        <taxon>Pseudomonadati</taxon>
        <taxon>Pseudomonadota</taxon>
        <taxon>Gammaproteobacteria</taxon>
        <taxon>Alteromonadales</taxon>
        <taxon>Shewanellaceae</taxon>
        <taxon>Shewanella</taxon>
    </lineage>
</organism>